<dbReference type="AlphaFoldDB" id="A0A1B0G0P5"/>
<name>A0A1B0G0P5_GLOMM</name>
<reference evidence="2" key="1">
    <citation type="submission" date="2020-05" db="UniProtKB">
        <authorList>
            <consortium name="EnsemblMetazoa"/>
        </authorList>
    </citation>
    <scope>IDENTIFICATION</scope>
    <source>
        <strain evidence="2">Yale</strain>
    </source>
</reference>
<organism evidence="2 3">
    <name type="scientific">Glossina morsitans morsitans</name>
    <name type="common">Savannah tsetse fly</name>
    <dbReference type="NCBI Taxonomy" id="37546"/>
    <lineage>
        <taxon>Eukaryota</taxon>
        <taxon>Metazoa</taxon>
        <taxon>Ecdysozoa</taxon>
        <taxon>Arthropoda</taxon>
        <taxon>Hexapoda</taxon>
        <taxon>Insecta</taxon>
        <taxon>Pterygota</taxon>
        <taxon>Neoptera</taxon>
        <taxon>Endopterygota</taxon>
        <taxon>Diptera</taxon>
        <taxon>Brachycera</taxon>
        <taxon>Muscomorpha</taxon>
        <taxon>Hippoboscoidea</taxon>
        <taxon>Glossinidae</taxon>
        <taxon>Glossina</taxon>
    </lineage>
</organism>
<dbReference type="STRING" id="37546.A0A1B0G0P5"/>
<dbReference type="VEuPathDB" id="VectorBase:GMOY006821"/>
<accession>A0A1B0G0P5</accession>
<evidence type="ECO:0000256" key="1">
    <source>
        <dbReference type="SAM" id="MobiDB-lite"/>
    </source>
</evidence>
<dbReference type="EMBL" id="CCAG010023105">
    <property type="status" value="NOT_ANNOTATED_CDS"/>
    <property type="molecule type" value="Genomic_DNA"/>
</dbReference>
<evidence type="ECO:0000313" key="2">
    <source>
        <dbReference type="EnsemblMetazoa" id="GMOY006821-PA"/>
    </source>
</evidence>
<keyword evidence="3" id="KW-1185">Reference proteome</keyword>
<protein>
    <submittedName>
        <fullName evidence="2">Uncharacterized protein</fullName>
    </submittedName>
</protein>
<evidence type="ECO:0000313" key="3">
    <source>
        <dbReference type="Proteomes" id="UP000092444"/>
    </source>
</evidence>
<sequence length="115" mass="11856">MSHHRGGERDEVISNNFAYFFIALTAAQATAGTAALTSLVMASDISFDGVTDLEETRHSFNASPDHGTGAIKKRKSTAAINAPATPLSGVDLPITTDSGSAGSFAVPSCNVNEAE</sequence>
<proteinExistence type="predicted"/>
<dbReference type="Proteomes" id="UP000092444">
    <property type="component" value="Unassembled WGS sequence"/>
</dbReference>
<feature type="region of interest" description="Disordered" evidence="1">
    <location>
        <begin position="58"/>
        <end position="77"/>
    </location>
</feature>
<dbReference type="EnsemblMetazoa" id="GMOY006821-RA">
    <property type="protein sequence ID" value="GMOY006821-PA"/>
    <property type="gene ID" value="GMOY006821"/>
</dbReference>